<comment type="subcellular location">
    <subcellularLocation>
        <location evidence="10">Cytoplasm</location>
    </subcellularLocation>
</comment>
<dbReference type="EC" id="2.1.1.74" evidence="10"/>
<keyword evidence="8 10" id="KW-0521">NADP</keyword>
<dbReference type="EMBL" id="JBHSWI010000001">
    <property type="protein sequence ID" value="MFC6646662.1"/>
    <property type="molecule type" value="Genomic_DNA"/>
</dbReference>
<evidence type="ECO:0000256" key="6">
    <source>
        <dbReference type="ARBA" id="ARBA00022694"/>
    </source>
</evidence>
<comment type="function">
    <text evidence="10">Catalyzes the folate-dependent formation of 5-methyl-uridine at position 54 (M-5-U54) in all tRNAs.</text>
</comment>
<organism evidence="12 13">
    <name type="scientific">Granulicella cerasi</name>
    <dbReference type="NCBI Taxonomy" id="741063"/>
    <lineage>
        <taxon>Bacteria</taxon>
        <taxon>Pseudomonadati</taxon>
        <taxon>Acidobacteriota</taxon>
        <taxon>Terriglobia</taxon>
        <taxon>Terriglobales</taxon>
        <taxon>Acidobacteriaceae</taxon>
        <taxon>Granulicella</taxon>
    </lineage>
</organism>
<dbReference type="RefSeq" id="WP_263370314.1">
    <property type="nucleotide sequence ID" value="NZ_JAGSYD010000001.1"/>
</dbReference>
<keyword evidence="9 10" id="KW-0520">NAD</keyword>
<keyword evidence="6 10" id="KW-0819">tRNA processing</keyword>
<evidence type="ECO:0000259" key="11">
    <source>
        <dbReference type="Pfam" id="PF01134"/>
    </source>
</evidence>
<keyword evidence="2 10" id="KW-0963">Cytoplasm</keyword>
<keyword evidence="4 10" id="KW-0285">Flavoprotein</keyword>
<dbReference type="Proteomes" id="UP001596391">
    <property type="component" value="Unassembled WGS sequence"/>
</dbReference>
<name>A0ABW1ZB48_9BACT</name>
<evidence type="ECO:0000256" key="9">
    <source>
        <dbReference type="ARBA" id="ARBA00023027"/>
    </source>
</evidence>
<proteinExistence type="inferred from homology"/>
<dbReference type="SUPFAM" id="SSF51905">
    <property type="entry name" value="FAD/NAD(P)-binding domain"/>
    <property type="match status" value="1"/>
</dbReference>
<comment type="similarity">
    <text evidence="10">Belongs to the MnmG family. TrmFO subfamily.</text>
</comment>
<dbReference type="PANTHER" id="PTHR11806:SF2">
    <property type="entry name" value="METHYLENETETRAHYDROFOLATE--TRNA-(URACIL-5-)-METHYLTRANSFERASE TRMFO"/>
    <property type="match status" value="1"/>
</dbReference>
<evidence type="ECO:0000256" key="3">
    <source>
        <dbReference type="ARBA" id="ARBA00022603"/>
    </source>
</evidence>
<feature type="domain" description="MnmG N-terminal" evidence="11">
    <location>
        <begin position="3"/>
        <end position="384"/>
    </location>
</feature>
<keyword evidence="3 10" id="KW-0489">Methyltransferase</keyword>
<dbReference type="HAMAP" id="MF_01037">
    <property type="entry name" value="TrmFO"/>
    <property type="match status" value="1"/>
</dbReference>
<dbReference type="Gene3D" id="3.50.50.60">
    <property type="entry name" value="FAD/NAD(P)-binding domain"/>
    <property type="match status" value="2"/>
</dbReference>
<keyword evidence="5 10" id="KW-0808">Transferase</keyword>
<evidence type="ECO:0000256" key="4">
    <source>
        <dbReference type="ARBA" id="ARBA00022630"/>
    </source>
</evidence>
<keyword evidence="13" id="KW-1185">Reference proteome</keyword>
<evidence type="ECO:0000256" key="10">
    <source>
        <dbReference type="HAMAP-Rule" id="MF_01037"/>
    </source>
</evidence>
<comment type="caution">
    <text evidence="12">The sequence shown here is derived from an EMBL/GenBank/DDBJ whole genome shotgun (WGS) entry which is preliminary data.</text>
</comment>
<dbReference type="Pfam" id="PF01134">
    <property type="entry name" value="GIDA"/>
    <property type="match status" value="1"/>
</dbReference>
<evidence type="ECO:0000256" key="2">
    <source>
        <dbReference type="ARBA" id="ARBA00022490"/>
    </source>
</evidence>
<comment type="catalytic activity">
    <reaction evidence="10">
        <text>uridine(54) in tRNA + (6R)-5,10-methylene-5,6,7,8-tetrahydrofolate + NADPH + H(+) = 5-methyluridine(54) in tRNA + (6S)-5,6,7,8-tetrahydrofolate + NADP(+)</text>
        <dbReference type="Rhea" id="RHEA:62372"/>
        <dbReference type="Rhea" id="RHEA-COMP:10167"/>
        <dbReference type="Rhea" id="RHEA-COMP:10193"/>
        <dbReference type="ChEBI" id="CHEBI:15378"/>
        <dbReference type="ChEBI" id="CHEBI:15636"/>
        <dbReference type="ChEBI" id="CHEBI:57453"/>
        <dbReference type="ChEBI" id="CHEBI:57783"/>
        <dbReference type="ChEBI" id="CHEBI:58349"/>
        <dbReference type="ChEBI" id="CHEBI:65315"/>
        <dbReference type="ChEBI" id="CHEBI:74447"/>
        <dbReference type="EC" id="2.1.1.74"/>
    </reaction>
</comment>
<gene>
    <name evidence="10 12" type="primary">trmFO</name>
    <name evidence="12" type="ORF">ACFQBQ_13910</name>
</gene>
<dbReference type="InterPro" id="IPR036188">
    <property type="entry name" value="FAD/NAD-bd_sf"/>
</dbReference>
<keyword evidence="7 10" id="KW-0274">FAD</keyword>
<dbReference type="NCBIfam" id="TIGR00137">
    <property type="entry name" value="gid_trmFO"/>
    <property type="match status" value="1"/>
</dbReference>
<evidence type="ECO:0000256" key="8">
    <source>
        <dbReference type="ARBA" id="ARBA00022857"/>
    </source>
</evidence>
<dbReference type="InterPro" id="IPR002218">
    <property type="entry name" value="MnmG-rel"/>
</dbReference>
<dbReference type="InterPro" id="IPR004417">
    <property type="entry name" value="TrmFO"/>
</dbReference>
<comment type="cofactor">
    <cofactor evidence="1 10">
        <name>FAD</name>
        <dbReference type="ChEBI" id="CHEBI:57692"/>
    </cofactor>
</comment>
<evidence type="ECO:0000313" key="13">
    <source>
        <dbReference type="Proteomes" id="UP001596391"/>
    </source>
</evidence>
<evidence type="ECO:0000256" key="1">
    <source>
        <dbReference type="ARBA" id="ARBA00001974"/>
    </source>
</evidence>
<accession>A0ABW1ZB48</accession>
<evidence type="ECO:0000256" key="5">
    <source>
        <dbReference type="ARBA" id="ARBA00022679"/>
    </source>
</evidence>
<protein>
    <recommendedName>
        <fullName evidence="10">Methylenetetrahydrofolate--tRNA-(uracil-5-)-methyltransferase TrmFO</fullName>
        <ecNumber evidence="10">2.1.1.74</ecNumber>
    </recommendedName>
    <alternativeName>
        <fullName evidence="10">Folate-dependent tRNA (uracil-5-)-methyltransferase</fullName>
    </alternativeName>
    <alternativeName>
        <fullName evidence="10">Folate-dependent tRNA(M-5-U54)-methyltransferase</fullName>
    </alternativeName>
</protein>
<dbReference type="InterPro" id="IPR040131">
    <property type="entry name" value="MnmG_N"/>
</dbReference>
<dbReference type="PANTHER" id="PTHR11806">
    <property type="entry name" value="GLUCOSE INHIBITED DIVISION PROTEIN A"/>
    <property type="match status" value="1"/>
</dbReference>
<dbReference type="NCBIfam" id="NF003739">
    <property type="entry name" value="PRK05335.1"/>
    <property type="match status" value="1"/>
</dbReference>
<evidence type="ECO:0000313" key="12">
    <source>
        <dbReference type="EMBL" id="MFC6646662.1"/>
    </source>
</evidence>
<sequence>MKKIHVIGGGLAGPEAALQAASFGCQVVLSEMRPIRSTEAHLTSDFAELVCSNSLKSESENSAPWLLKQEMRRANSFLLKAADESSVPAGHALAVDREVFSAKVAAMIEAHPNIEVRREEVTTLIEVDADTITILASGPLTSSPLAKELQRITGADHLAFYDSIAPIVDASSIDMEKVYFAARWDKGTADYINCPFTKEEYEAFIDALANAEKIEHKSWEQIPDVDDVAAKAAAEKVNYFEGCLPIEEIARRGKDTLRFGPMKPAGLTNPRTGRWPYAAVQLRQENLRADSYNLVGFQNSLKYGEQARILRMIPGLENAKFLRYGQIHRNTYIHAPSLLTETLQLREHPNVMIAGQLSGVEGYTESIASGLLAGRYAAALAQGKQPTPAPRLTANGSLSHYITHADTKRFQPANITFDLLVPLEEELRKKIRDKKERHRIQCERALEAWDAWMQNS</sequence>
<comment type="catalytic activity">
    <reaction evidence="10">
        <text>uridine(54) in tRNA + (6R)-5,10-methylene-5,6,7,8-tetrahydrofolate + NADH + H(+) = 5-methyluridine(54) in tRNA + (6S)-5,6,7,8-tetrahydrofolate + NAD(+)</text>
        <dbReference type="Rhea" id="RHEA:16873"/>
        <dbReference type="Rhea" id="RHEA-COMP:10167"/>
        <dbReference type="Rhea" id="RHEA-COMP:10193"/>
        <dbReference type="ChEBI" id="CHEBI:15378"/>
        <dbReference type="ChEBI" id="CHEBI:15636"/>
        <dbReference type="ChEBI" id="CHEBI:57453"/>
        <dbReference type="ChEBI" id="CHEBI:57540"/>
        <dbReference type="ChEBI" id="CHEBI:57945"/>
        <dbReference type="ChEBI" id="CHEBI:65315"/>
        <dbReference type="ChEBI" id="CHEBI:74447"/>
        <dbReference type="EC" id="2.1.1.74"/>
    </reaction>
</comment>
<evidence type="ECO:0000256" key="7">
    <source>
        <dbReference type="ARBA" id="ARBA00022827"/>
    </source>
</evidence>
<reference evidence="13" key="1">
    <citation type="journal article" date="2019" name="Int. J. Syst. Evol. Microbiol.">
        <title>The Global Catalogue of Microorganisms (GCM) 10K type strain sequencing project: providing services to taxonomists for standard genome sequencing and annotation.</title>
        <authorList>
            <consortium name="The Broad Institute Genomics Platform"/>
            <consortium name="The Broad Institute Genome Sequencing Center for Infectious Disease"/>
            <person name="Wu L."/>
            <person name="Ma J."/>
        </authorList>
    </citation>
    <scope>NUCLEOTIDE SEQUENCE [LARGE SCALE GENOMIC DNA]</scope>
    <source>
        <strain evidence="13">CGMCC 1.16026</strain>
    </source>
</reference>
<feature type="binding site" evidence="10">
    <location>
        <begin position="8"/>
        <end position="13"/>
    </location>
    <ligand>
        <name>FAD</name>
        <dbReference type="ChEBI" id="CHEBI:57692"/>
    </ligand>
</feature>